<dbReference type="Pfam" id="PF14520">
    <property type="entry name" value="HHH_5"/>
    <property type="match status" value="1"/>
</dbReference>
<dbReference type="InterPro" id="IPR050534">
    <property type="entry name" value="Coronavir_polyprotein_1ab"/>
</dbReference>
<dbReference type="Pfam" id="PF23139">
    <property type="entry name" value="OB_YrrC"/>
    <property type="match status" value="1"/>
</dbReference>
<dbReference type="SUPFAM" id="SSF52540">
    <property type="entry name" value="P-loop containing nucleoside triphosphate hydrolases"/>
    <property type="match status" value="1"/>
</dbReference>
<feature type="domain" description="AAA+ ATPase" evidence="4">
    <location>
        <begin position="366"/>
        <end position="514"/>
    </location>
</feature>
<dbReference type="Pfam" id="PF13538">
    <property type="entry name" value="UvrD_C_2"/>
    <property type="match status" value="1"/>
</dbReference>
<dbReference type="EMBL" id="CP025958">
    <property type="protein sequence ID" value="AWM42358.1"/>
    <property type="molecule type" value="Genomic_DNA"/>
</dbReference>
<keyword evidence="5" id="KW-0347">Helicase</keyword>
<evidence type="ECO:0000256" key="2">
    <source>
        <dbReference type="ARBA" id="ARBA00022840"/>
    </source>
</evidence>
<dbReference type="SUPFAM" id="SSF47781">
    <property type="entry name" value="RuvA domain 2-like"/>
    <property type="match status" value="1"/>
</dbReference>
<gene>
    <name evidence="5" type="ORF">C1280_23455</name>
</gene>
<dbReference type="AlphaFoldDB" id="A0A2Z3H9E9"/>
<protein>
    <submittedName>
        <fullName evidence="5">ATP-dependent RecD-like DNA helicase</fullName>
    </submittedName>
</protein>
<dbReference type="PANTHER" id="PTHR43788">
    <property type="entry name" value="DNA2/NAM7 HELICASE FAMILY MEMBER"/>
    <property type="match status" value="1"/>
</dbReference>
<dbReference type="InterPro" id="IPR027785">
    <property type="entry name" value="UvrD-like_helicase_C"/>
</dbReference>
<evidence type="ECO:0000313" key="6">
    <source>
        <dbReference type="Proteomes" id="UP000245802"/>
    </source>
</evidence>
<dbReference type="CDD" id="cd17933">
    <property type="entry name" value="DEXSc_RecD-like"/>
    <property type="match status" value="1"/>
</dbReference>
<sequence>MTEQVTGVIERITHHNPDTGYCVLRVLARGHRDIVTVIGSAQQVVAGEYVTATGVWVNDRNYGKQFKAAEVKTNPPHTKEGIVKYLGSGLVKGIGPGYARRIVDVFGDRTLEVIDATPVMLTQVKGIGPKLVEKIRKSWEEQRESQKILVFLQSHGIGTARAVRIYKTYGDQAIELIKANPYRLSGDIWGFGFKTADQLAVSLGIPPDSPFRAQAAVRHVLQEETGNGHVGFPEELLREKAAELTGIEPNGIIDAVEQLRITDEIVRDSVGKATGGKVNAPPPQPQSPGEGPDGEPAKVRISEEDLLFLKPMFLAEVGVARSIRALAAGPHPLPSVNVEAAVNWIEQKMGIAFATSQRAAIKAAVTNKMMVVTGGPGTGKTTIVRAIIEMFLAKSLRVLLTAPTGRAAKRLNESTGREAKTIHRLLEFNPQQRQFTRNAENPLDVDLLVVDETSMVDVVLMNRLLQAVPPYACVVLVGDVDQLPSVGAGSVLTDLIDSKVVPVARLTEVHRQAESSWIVRAAHAINSGQEPQSAPAGGDGDFYFVEANDADTVIQRVVQMVKERIPARFNLNPFRDIQVLSPQVKTALGVANMNRELQQALNPARPGLAEVQRNGETYRIGDKVMQVQNNYDREVFNGDIGRIDAIDTDEQMLVVDYDGRFVEYEFSDLDELQLSFACTIHKSQGSEYPAVVIPVHTQHFVMLQRNLLYTGITRGRKLVALVGSRKAMRIAVSTADTKKRFSLLKWRIKPQD</sequence>
<organism evidence="5 6">
    <name type="scientific">Gemmata obscuriglobus</name>
    <dbReference type="NCBI Taxonomy" id="114"/>
    <lineage>
        <taxon>Bacteria</taxon>
        <taxon>Pseudomonadati</taxon>
        <taxon>Planctomycetota</taxon>
        <taxon>Planctomycetia</taxon>
        <taxon>Gemmatales</taxon>
        <taxon>Gemmataceae</taxon>
        <taxon>Gemmata</taxon>
    </lineage>
</organism>
<keyword evidence="5" id="KW-0378">Hydrolase</keyword>
<dbReference type="KEGG" id="gog:C1280_23455"/>
<proteinExistence type="inferred from homology"/>
<dbReference type="CDD" id="cd18809">
    <property type="entry name" value="SF1_C_RecD"/>
    <property type="match status" value="1"/>
</dbReference>
<dbReference type="GO" id="GO:0003677">
    <property type="term" value="F:DNA binding"/>
    <property type="evidence" value="ECO:0007669"/>
    <property type="project" value="InterPro"/>
</dbReference>
<dbReference type="PANTHER" id="PTHR43788:SF6">
    <property type="entry name" value="DNA HELICASE B"/>
    <property type="match status" value="1"/>
</dbReference>
<keyword evidence="1" id="KW-0547">Nucleotide-binding</keyword>
<dbReference type="GO" id="GO:0043139">
    <property type="term" value="F:5'-3' DNA helicase activity"/>
    <property type="evidence" value="ECO:0007669"/>
    <property type="project" value="InterPro"/>
</dbReference>
<accession>A0A2Z3H9E9</accession>
<dbReference type="InterPro" id="IPR006345">
    <property type="entry name" value="RecD2"/>
</dbReference>
<dbReference type="Pfam" id="PF18335">
    <property type="entry name" value="SH3_13"/>
    <property type="match status" value="1"/>
</dbReference>
<dbReference type="Gene3D" id="3.40.50.300">
    <property type="entry name" value="P-loop containing nucleotide triphosphate hydrolases"/>
    <property type="match status" value="2"/>
</dbReference>
<dbReference type="GO" id="GO:0006310">
    <property type="term" value="P:DNA recombination"/>
    <property type="evidence" value="ECO:0007669"/>
    <property type="project" value="InterPro"/>
</dbReference>
<feature type="region of interest" description="Disordered" evidence="3">
    <location>
        <begin position="272"/>
        <end position="297"/>
    </location>
</feature>
<evidence type="ECO:0000313" key="5">
    <source>
        <dbReference type="EMBL" id="AWM42358.1"/>
    </source>
</evidence>
<dbReference type="Proteomes" id="UP000245802">
    <property type="component" value="Chromosome"/>
</dbReference>
<dbReference type="Pfam" id="PF13245">
    <property type="entry name" value="AAA_19"/>
    <property type="match status" value="1"/>
</dbReference>
<dbReference type="InterPro" id="IPR027417">
    <property type="entry name" value="P-loop_NTPase"/>
</dbReference>
<dbReference type="HAMAP" id="MF_01488">
    <property type="entry name" value="RecD2"/>
    <property type="match status" value="1"/>
</dbReference>
<evidence type="ECO:0000256" key="3">
    <source>
        <dbReference type="SAM" id="MobiDB-lite"/>
    </source>
</evidence>
<dbReference type="InterPro" id="IPR010994">
    <property type="entry name" value="RuvA_2-like"/>
</dbReference>
<dbReference type="InterPro" id="IPR055446">
    <property type="entry name" value="RecD2_N_OB"/>
</dbReference>
<evidence type="ECO:0000259" key="4">
    <source>
        <dbReference type="SMART" id="SM00382"/>
    </source>
</evidence>
<dbReference type="SMART" id="SM00382">
    <property type="entry name" value="AAA"/>
    <property type="match status" value="1"/>
</dbReference>
<name>A0A2Z3H9E9_9BACT</name>
<dbReference type="InterPro" id="IPR003593">
    <property type="entry name" value="AAA+_ATPase"/>
</dbReference>
<dbReference type="GO" id="GO:0005524">
    <property type="term" value="F:ATP binding"/>
    <property type="evidence" value="ECO:0007669"/>
    <property type="project" value="UniProtKB-KW"/>
</dbReference>
<evidence type="ECO:0000256" key="1">
    <source>
        <dbReference type="ARBA" id="ARBA00022741"/>
    </source>
</evidence>
<dbReference type="InterPro" id="IPR041451">
    <property type="entry name" value="RecD2_SH13"/>
</dbReference>
<dbReference type="NCBIfam" id="TIGR01448">
    <property type="entry name" value="recD_rel"/>
    <property type="match status" value="1"/>
</dbReference>
<reference evidence="5 6" key="1">
    <citation type="submission" date="2018-01" db="EMBL/GenBank/DDBJ databases">
        <title>G. obscuriglobus.</title>
        <authorList>
            <person name="Franke J."/>
            <person name="Blomberg W."/>
            <person name="Selmecki A."/>
        </authorList>
    </citation>
    <scope>NUCLEOTIDE SEQUENCE [LARGE SCALE GENOMIC DNA]</scope>
    <source>
        <strain evidence="5 6">DSM 5831</strain>
    </source>
</reference>
<keyword evidence="6" id="KW-1185">Reference proteome</keyword>
<keyword evidence="2" id="KW-0067">ATP-binding</keyword>
<dbReference type="InterPro" id="IPR029493">
    <property type="entry name" value="RecD2-like_HHH"/>
</dbReference>
<dbReference type="Pfam" id="PF14490">
    <property type="entry name" value="HHH_RecD2"/>
    <property type="match status" value="1"/>
</dbReference>
<dbReference type="GO" id="GO:0017116">
    <property type="term" value="F:single-stranded DNA helicase activity"/>
    <property type="evidence" value="ECO:0007669"/>
    <property type="project" value="TreeGrafter"/>
</dbReference>
<dbReference type="Gene3D" id="1.10.150.20">
    <property type="entry name" value="5' to 3' exonuclease, C-terminal subdomain"/>
    <property type="match status" value="1"/>
</dbReference>
<dbReference type="OrthoDB" id="9803432at2"/>
<dbReference type="GO" id="GO:0009338">
    <property type="term" value="C:exodeoxyribonuclease V complex"/>
    <property type="evidence" value="ECO:0007669"/>
    <property type="project" value="TreeGrafter"/>
</dbReference>
<dbReference type="Gene3D" id="1.10.10.2220">
    <property type="match status" value="1"/>
</dbReference>
<dbReference type="Gene3D" id="2.30.30.940">
    <property type="match status" value="1"/>
</dbReference>